<dbReference type="InterPro" id="IPR012677">
    <property type="entry name" value="Nucleotide-bd_a/b_plait_sf"/>
</dbReference>
<accession>A0A5A7R622</accession>
<evidence type="ECO:0000256" key="2">
    <source>
        <dbReference type="ARBA" id="ARBA00022884"/>
    </source>
</evidence>
<sequence>MEMESGKLFIGGISWDTSEERLREYFQTFGEIVEAVIMRDTTGRARGFGFIVFANASDAERVVREKHVIDGRTVEAKKAVPRDDHQNFNRGSARTKKIFVGGLASTVTETDFKRHFDQFGAITDVVVMYDHNTQRSRGFGFITYDSEEAVDKVLLKNFHELNGKLVEVKPAVPKELSNGPTRSLSSGGGFNGYGGPLNRVSSFNGYGSNSPMRMEGRFSPVTVDRRGYPSYSPCIGLNLDLGFGLNYGPDQDSALGYGRSVNSSYYSGNTNRFGSGPIGHDVAGVTRNGPFVNNTNRSLWSSDGGLNYGSNNVNSNAGLFGSFRNIRKIDSFGGRANELGGKNGGTKSSYAVGKNIHSDGFGSLYGSKSFYTDHCWDSSPHELEGCFGDGRGANGDMTPNNSVGFAGGYNVNARPNGGIAA</sequence>
<dbReference type="GO" id="GO:0006417">
    <property type="term" value="P:regulation of translation"/>
    <property type="evidence" value="ECO:0007669"/>
    <property type="project" value="TreeGrafter"/>
</dbReference>
<dbReference type="PANTHER" id="PTHR48032">
    <property type="entry name" value="RNA-BINDING PROTEIN MUSASHI HOMOLOG RBP6"/>
    <property type="match status" value="1"/>
</dbReference>
<protein>
    <submittedName>
        <fullName evidence="5">RNA-binding (RRM/RBD/RNP motifs) family protein</fullName>
    </submittedName>
</protein>
<organism evidence="5 6">
    <name type="scientific">Striga asiatica</name>
    <name type="common">Asiatic witchweed</name>
    <name type="synonym">Buchnera asiatica</name>
    <dbReference type="NCBI Taxonomy" id="4170"/>
    <lineage>
        <taxon>Eukaryota</taxon>
        <taxon>Viridiplantae</taxon>
        <taxon>Streptophyta</taxon>
        <taxon>Embryophyta</taxon>
        <taxon>Tracheophyta</taxon>
        <taxon>Spermatophyta</taxon>
        <taxon>Magnoliopsida</taxon>
        <taxon>eudicotyledons</taxon>
        <taxon>Gunneridae</taxon>
        <taxon>Pentapetalae</taxon>
        <taxon>asterids</taxon>
        <taxon>lamiids</taxon>
        <taxon>Lamiales</taxon>
        <taxon>Orobanchaceae</taxon>
        <taxon>Buchnereae</taxon>
        <taxon>Striga</taxon>
    </lineage>
</organism>
<dbReference type="OrthoDB" id="1875751at2759"/>
<evidence type="ECO:0000313" key="5">
    <source>
        <dbReference type="EMBL" id="GER52862.1"/>
    </source>
</evidence>
<dbReference type="SUPFAM" id="SSF54928">
    <property type="entry name" value="RNA-binding domain, RBD"/>
    <property type="match status" value="2"/>
</dbReference>
<dbReference type="GO" id="GO:0003729">
    <property type="term" value="F:mRNA binding"/>
    <property type="evidence" value="ECO:0007669"/>
    <property type="project" value="TreeGrafter"/>
</dbReference>
<evidence type="ECO:0000256" key="3">
    <source>
        <dbReference type="PROSITE-ProRule" id="PRU00176"/>
    </source>
</evidence>
<dbReference type="FunFam" id="3.30.70.330:FF:000051">
    <property type="entry name" value="Heterogeneous nuclear ribonucleoprotein 1"/>
    <property type="match status" value="1"/>
</dbReference>
<comment type="caution">
    <text evidence="5">The sequence shown here is derived from an EMBL/GenBank/DDBJ whole genome shotgun (WGS) entry which is preliminary data.</text>
</comment>
<dbReference type="FunFam" id="3.30.70.330:FF:000102">
    <property type="entry name" value="Heterogeneous nuclear ribonucleoprotein 1"/>
    <property type="match status" value="1"/>
</dbReference>
<keyword evidence="6" id="KW-1185">Reference proteome</keyword>
<keyword evidence="2 3" id="KW-0694">RNA-binding</keyword>
<dbReference type="Proteomes" id="UP000325081">
    <property type="component" value="Unassembled WGS sequence"/>
</dbReference>
<evidence type="ECO:0000313" key="6">
    <source>
        <dbReference type="Proteomes" id="UP000325081"/>
    </source>
</evidence>
<dbReference type="InterPro" id="IPR035979">
    <property type="entry name" value="RBD_domain_sf"/>
</dbReference>
<feature type="domain" description="RRM" evidence="4">
    <location>
        <begin position="6"/>
        <end position="81"/>
    </location>
</feature>
<dbReference type="PROSITE" id="PS50102">
    <property type="entry name" value="RRM"/>
    <property type="match status" value="2"/>
</dbReference>
<proteinExistence type="predicted"/>
<evidence type="ECO:0000259" key="4">
    <source>
        <dbReference type="PROSITE" id="PS50102"/>
    </source>
</evidence>
<dbReference type="EMBL" id="BKCP01010514">
    <property type="protein sequence ID" value="GER52862.1"/>
    <property type="molecule type" value="Genomic_DNA"/>
</dbReference>
<dbReference type="AlphaFoldDB" id="A0A5A7R622"/>
<dbReference type="Pfam" id="PF00076">
    <property type="entry name" value="RRM_1"/>
    <property type="match status" value="2"/>
</dbReference>
<reference evidence="6" key="1">
    <citation type="journal article" date="2019" name="Curr. Biol.">
        <title>Genome Sequence of Striga asiatica Provides Insight into the Evolution of Plant Parasitism.</title>
        <authorList>
            <person name="Yoshida S."/>
            <person name="Kim S."/>
            <person name="Wafula E.K."/>
            <person name="Tanskanen J."/>
            <person name="Kim Y.M."/>
            <person name="Honaas L."/>
            <person name="Yang Z."/>
            <person name="Spallek T."/>
            <person name="Conn C.E."/>
            <person name="Ichihashi Y."/>
            <person name="Cheong K."/>
            <person name="Cui S."/>
            <person name="Der J.P."/>
            <person name="Gundlach H."/>
            <person name="Jiao Y."/>
            <person name="Hori C."/>
            <person name="Ishida J.K."/>
            <person name="Kasahara H."/>
            <person name="Kiba T."/>
            <person name="Kim M.S."/>
            <person name="Koo N."/>
            <person name="Laohavisit A."/>
            <person name="Lee Y.H."/>
            <person name="Lumba S."/>
            <person name="McCourt P."/>
            <person name="Mortimer J.C."/>
            <person name="Mutuku J.M."/>
            <person name="Nomura T."/>
            <person name="Sasaki-Sekimoto Y."/>
            <person name="Seto Y."/>
            <person name="Wang Y."/>
            <person name="Wakatake T."/>
            <person name="Sakakibara H."/>
            <person name="Demura T."/>
            <person name="Yamaguchi S."/>
            <person name="Yoneyama K."/>
            <person name="Manabe R.I."/>
            <person name="Nelson D.C."/>
            <person name="Schulman A.H."/>
            <person name="Timko M.P."/>
            <person name="dePamphilis C.W."/>
            <person name="Choi D."/>
            <person name="Shirasu K."/>
        </authorList>
    </citation>
    <scope>NUCLEOTIDE SEQUENCE [LARGE SCALE GENOMIC DNA]</scope>
    <source>
        <strain evidence="6">cv. UVA1</strain>
    </source>
</reference>
<evidence type="ECO:0000256" key="1">
    <source>
        <dbReference type="ARBA" id="ARBA00022737"/>
    </source>
</evidence>
<dbReference type="CDD" id="cd12330">
    <property type="entry name" value="RRM2_Hrp1p"/>
    <property type="match status" value="1"/>
</dbReference>
<dbReference type="PANTHER" id="PTHR48032:SF1">
    <property type="entry name" value="RNA-BINDING (RRM_RBD_RNP MOTIFS) FAMILY PROTEIN"/>
    <property type="match status" value="1"/>
</dbReference>
<dbReference type="SMART" id="SM00360">
    <property type="entry name" value="RRM"/>
    <property type="match status" value="2"/>
</dbReference>
<name>A0A5A7R622_STRAF</name>
<dbReference type="Gene3D" id="3.30.70.330">
    <property type="match status" value="2"/>
</dbReference>
<keyword evidence="1" id="KW-0677">Repeat</keyword>
<gene>
    <name evidence="5" type="ORF">STAS_30336</name>
</gene>
<dbReference type="InterPro" id="IPR000504">
    <property type="entry name" value="RRM_dom"/>
</dbReference>
<feature type="domain" description="RRM" evidence="4">
    <location>
        <begin position="96"/>
        <end position="173"/>
    </location>
</feature>